<keyword evidence="4" id="KW-0732">Signal</keyword>
<evidence type="ECO:0000256" key="2">
    <source>
        <dbReference type="ARBA" id="ARBA00004308"/>
    </source>
</evidence>
<dbReference type="GeneID" id="20234108"/>
<feature type="non-terminal residue" evidence="11">
    <location>
        <position position="1"/>
    </location>
</feature>
<dbReference type="GO" id="GO:0005886">
    <property type="term" value="C:plasma membrane"/>
    <property type="evidence" value="ECO:0007669"/>
    <property type="project" value="TreeGrafter"/>
</dbReference>
<feature type="disulfide bond" evidence="10">
    <location>
        <begin position="171"/>
        <end position="186"/>
    </location>
</feature>
<keyword evidence="9" id="KW-0325">Glycoprotein</keyword>
<dbReference type="SUPFAM" id="SSF57424">
    <property type="entry name" value="LDL receptor-like module"/>
    <property type="match status" value="5"/>
</dbReference>
<keyword evidence="6" id="KW-1133">Transmembrane helix</keyword>
<comment type="caution">
    <text evidence="10">Lacks conserved residue(s) required for the propagation of feature annotation.</text>
</comment>
<evidence type="ECO:0000256" key="5">
    <source>
        <dbReference type="ARBA" id="ARBA00022737"/>
    </source>
</evidence>
<dbReference type="InterPro" id="IPR036055">
    <property type="entry name" value="LDL_receptor-like_sf"/>
</dbReference>
<evidence type="ECO:0000256" key="10">
    <source>
        <dbReference type="PROSITE-ProRule" id="PRU00124"/>
    </source>
</evidence>
<dbReference type="GO" id="GO:0012505">
    <property type="term" value="C:endomembrane system"/>
    <property type="evidence" value="ECO:0007669"/>
    <property type="project" value="UniProtKB-SubCell"/>
</dbReference>
<feature type="disulfide bond" evidence="10">
    <location>
        <begin position="88"/>
        <end position="103"/>
    </location>
</feature>
<protein>
    <submittedName>
        <fullName evidence="11">Uncharacterized protein</fullName>
    </submittedName>
</protein>
<dbReference type="PANTHER" id="PTHR24270">
    <property type="entry name" value="LOW-DENSITY LIPOPROTEIN RECEPTOR-RELATED"/>
    <property type="match status" value="1"/>
</dbReference>
<evidence type="ECO:0000256" key="3">
    <source>
        <dbReference type="ARBA" id="ARBA00022692"/>
    </source>
</evidence>
<dbReference type="KEGG" id="lgi:LOTGIDRAFT_138790"/>
<sequence>CLEKEFQCKSGECVSQSLVCNGKQDCHDSTDEHNCTVCRGFVCTSGLCLPSPFSKCDGKFDCSDFSDEMNCGYKLCTNGVQIQSNKFCDKVDDCGDNSDEINCKCSGNRYTCPDGQCIMRSWMCDGHPDCSDGSDEDNCSKYEIVITVRHICDTNQFQCTDYTCRNLTTVCDGSYDCPDGSDEAKCGKSLSFKKPTNMSVRLDPHLSNLLRFLPILSS</sequence>
<feature type="disulfide bond" evidence="10">
    <location>
        <begin position="56"/>
        <end position="71"/>
    </location>
</feature>
<dbReference type="RefSeq" id="XP_009047420.1">
    <property type="nucleotide sequence ID" value="XM_009049172.1"/>
</dbReference>
<feature type="disulfide bond" evidence="10">
    <location>
        <begin position="124"/>
        <end position="139"/>
    </location>
</feature>
<dbReference type="CTD" id="20234108"/>
<evidence type="ECO:0000256" key="8">
    <source>
        <dbReference type="ARBA" id="ARBA00023157"/>
    </source>
</evidence>
<feature type="disulfide bond" evidence="10">
    <location>
        <begin position="8"/>
        <end position="26"/>
    </location>
</feature>
<gene>
    <name evidence="11" type="ORF">LOTGIDRAFT_138790</name>
</gene>
<dbReference type="EMBL" id="KB200330">
    <property type="protein sequence ID" value="ESP01930.1"/>
    <property type="molecule type" value="Genomic_DNA"/>
</dbReference>
<evidence type="ECO:0000313" key="11">
    <source>
        <dbReference type="EMBL" id="ESP01930.1"/>
    </source>
</evidence>
<dbReference type="FunFam" id="4.10.400.10:FF:000034">
    <property type="entry name" value="Low-density lipoprotein receptor-related protein 2"/>
    <property type="match status" value="1"/>
</dbReference>
<evidence type="ECO:0000313" key="12">
    <source>
        <dbReference type="Proteomes" id="UP000030746"/>
    </source>
</evidence>
<dbReference type="InterPro" id="IPR002172">
    <property type="entry name" value="LDrepeatLR_classA_rpt"/>
</dbReference>
<dbReference type="CDD" id="cd00112">
    <property type="entry name" value="LDLa"/>
    <property type="match status" value="5"/>
</dbReference>
<feature type="disulfide bond" evidence="10">
    <location>
        <begin position="152"/>
        <end position="164"/>
    </location>
</feature>
<keyword evidence="12" id="KW-1185">Reference proteome</keyword>
<dbReference type="OMA" id="NCASEGP"/>
<feature type="disulfide bond" evidence="10">
    <location>
        <begin position="76"/>
        <end position="94"/>
    </location>
</feature>
<keyword evidence="3" id="KW-0812">Transmembrane</keyword>
<dbReference type="PROSITE" id="PS50068">
    <property type="entry name" value="LDLRA_2"/>
    <property type="match status" value="5"/>
</dbReference>
<accession>V4CIE6</accession>
<keyword evidence="7" id="KW-0472">Membrane</keyword>
<dbReference type="Gene3D" id="4.10.400.10">
    <property type="entry name" value="Low-density Lipoprotein Receptor"/>
    <property type="match status" value="5"/>
</dbReference>
<dbReference type="HOGENOM" id="CLU_085098_0_1_1"/>
<reference evidence="11 12" key="1">
    <citation type="journal article" date="2013" name="Nature">
        <title>Insights into bilaterian evolution from three spiralian genomes.</title>
        <authorList>
            <person name="Simakov O."/>
            <person name="Marletaz F."/>
            <person name="Cho S.J."/>
            <person name="Edsinger-Gonzales E."/>
            <person name="Havlak P."/>
            <person name="Hellsten U."/>
            <person name="Kuo D.H."/>
            <person name="Larsson T."/>
            <person name="Lv J."/>
            <person name="Arendt D."/>
            <person name="Savage R."/>
            <person name="Osoegawa K."/>
            <person name="de Jong P."/>
            <person name="Grimwood J."/>
            <person name="Chapman J.A."/>
            <person name="Shapiro H."/>
            <person name="Aerts A."/>
            <person name="Otillar R.P."/>
            <person name="Terry A.Y."/>
            <person name="Boore J.L."/>
            <person name="Grigoriev I.V."/>
            <person name="Lindberg D.R."/>
            <person name="Seaver E.C."/>
            <person name="Weisblat D.A."/>
            <person name="Putnam N.H."/>
            <person name="Rokhsar D.S."/>
        </authorList>
    </citation>
    <scope>NUCLEOTIDE SEQUENCE [LARGE SCALE GENOMIC DNA]</scope>
</reference>
<feature type="disulfide bond" evidence="10">
    <location>
        <begin position="20"/>
        <end position="35"/>
    </location>
</feature>
<dbReference type="Pfam" id="PF00057">
    <property type="entry name" value="Ldl_recept_a"/>
    <property type="match status" value="4"/>
</dbReference>
<feature type="disulfide bond" evidence="10">
    <location>
        <begin position="112"/>
        <end position="130"/>
    </location>
</feature>
<evidence type="ECO:0000256" key="7">
    <source>
        <dbReference type="ARBA" id="ARBA00023136"/>
    </source>
</evidence>
<dbReference type="PRINTS" id="PR00261">
    <property type="entry name" value="LDLRECEPTOR"/>
</dbReference>
<dbReference type="FunFam" id="4.10.400.10:FF:000065">
    <property type="entry name" value="Transmembrane protease serine 7"/>
    <property type="match status" value="1"/>
</dbReference>
<evidence type="ECO:0000256" key="4">
    <source>
        <dbReference type="ARBA" id="ARBA00022729"/>
    </source>
</evidence>
<evidence type="ECO:0000256" key="6">
    <source>
        <dbReference type="ARBA" id="ARBA00022989"/>
    </source>
</evidence>
<proteinExistence type="predicted"/>
<dbReference type="AlphaFoldDB" id="V4CIE6"/>
<feature type="disulfide bond" evidence="10">
    <location>
        <begin position="105"/>
        <end position="117"/>
    </location>
</feature>
<feature type="disulfide bond" evidence="10">
    <location>
        <begin position="1"/>
        <end position="13"/>
    </location>
</feature>
<dbReference type="OrthoDB" id="664115at2759"/>
<dbReference type="PROSITE" id="PS01209">
    <property type="entry name" value="LDLRA_1"/>
    <property type="match status" value="1"/>
</dbReference>
<dbReference type="GO" id="GO:0016192">
    <property type="term" value="P:vesicle-mediated transport"/>
    <property type="evidence" value="ECO:0007669"/>
    <property type="project" value="UniProtKB-ARBA"/>
</dbReference>
<dbReference type="InterPro" id="IPR023415">
    <property type="entry name" value="LDLR_class-A_CS"/>
</dbReference>
<keyword evidence="5" id="KW-0677">Repeat</keyword>
<dbReference type="PANTHER" id="PTHR24270:SF61">
    <property type="entry name" value="EGF-LIKE DOMAIN-CONTAINING PROTEIN"/>
    <property type="match status" value="1"/>
</dbReference>
<evidence type="ECO:0000256" key="1">
    <source>
        <dbReference type="ARBA" id="ARBA00004167"/>
    </source>
</evidence>
<evidence type="ECO:0000256" key="9">
    <source>
        <dbReference type="ARBA" id="ARBA00023180"/>
    </source>
</evidence>
<dbReference type="SMART" id="SM00192">
    <property type="entry name" value="LDLa"/>
    <property type="match status" value="5"/>
</dbReference>
<dbReference type="InterPro" id="IPR050685">
    <property type="entry name" value="LDLR"/>
</dbReference>
<feature type="disulfide bond" evidence="10">
    <location>
        <begin position="159"/>
        <end position="177"/>
    </location>
</feature>
<organism evidence="11 12">
    <name type="scientific">Lottia gigantea</name>
    <name type="common">Giant owl limpet</name>
    <dbReference type="NCBI Taxonomy" id="225164"/>
    <lineage>
        <taxon>Eukaryota</taxon>
        <taxon>Metazoa</taxon>
        <taxon>Spiralia</taxon>
        <taxon>Lophotrochozoa</taxon>
        <taxon>Mollusca</taxon>
        <taxon>Gastropoda</taxon>
        <taxon>Patellogastropoda</taxon>
        <taxon>Lottioidea</taxon>
        <taxon>Lottiidae</taxon>
        <taxon>Lottia</taxon>
    </lineage>
</organism>
<keyword evidence="8 10" id="KW-1015">Disulfide bond</keyword>
<comment type="subcellular location">
    <subcellularLocation>
        <location evidence="2">Endomembrane system</location>
    </subcellularLocation>
    <subcellularLocation>
        <location evidence="1">Membrane</location>
        <topology evidence="1">Single-pass membrane protein</topology>
    </subcellularLocation>
</comment>
<dbReference type="Proteomes" id="UP000030746">
    <property type="component" value="Unassembled WGS sequence"/>
</dbReference>
<name>V4CIE6_LOTGI</name>